<keyword evidence="3" id="KW-1185">Reference proteome</keyword>
<evidence type="ECO:0000313" key="2">
    <source>
        <dbReference type="EMBL" id="RLP84174.1"/>
    </source>
</evidence>
<evidence type="ECO:0000313" key="3">
    <source>
        <dbReference type="Proteomes" id="UP000269438"/>
    </source>
</evidence>
<feature type="transmembrane region" description="Helical" evidence="1">
    <location>
        <begin position="39"/>
        <end position="65"/>
    </location>
</feature>
<sequence>MSENATPESAENATLHARLAGLEAENARLRGSRSAGQRLRWIGAGVLLALGALLAPVAIVANWAATQTARTEVFVDTFEPLLAEPEVRSLIASEVSQAIIAAVNLPALTASAFDGLDELGVPERARTALNALQGVAVAGMNGLIERTVDEVIASPAFTQLTTGLLTHTHREVVAALSGTQNSLLALSRDGSLGVQLGPIVDAVKSRLLAEGVGIAAVIPTVDRTLVLVQADELARLRPGYALLQAAGAWLAPLGLLALLGGVLLAPRRRTAVLWGAGLLAGVLLLVVLALNIGVSVLAPSLGASMGSVPVAQLILETGTGFTRDLSITVAIIALLVGVIAWWTGPWRTPRTLRGASTALFARARSFGDQHGIGTGRFGRRLSLLAPKIRIVLALGAAAILIWGRPLTVGLVIWTLVGGLVVIILLELLRRPAEVVPAAEPDRDPLPA</sequence>
<protein>
    <submittedName>
        <fullName evidence="2">Uncharacterized protein</fullName>
    </submittedName>
</protein>
<keyword evidence="1" id="KW-0812">Transmembrane</keyword>
<keyword evidence="1" id="KW-0472">Membrane</keyword>
<gene>
    <name evidence="2" type="ORF">D9V34_05145</name>
</gene>
<dbReference type="AlphaFoldDB" id="A0A3L7AVG8"/>
<comment type="caution">
    <text evidence="2">The sequence shown here is derived from an EMBL/GenBank/DDBJ whole genome shotgun (WGS) entry which is preliminary data.</text>
</comment>
<reference evidence="2 3" key="1">
    <citation type="submission" date="2018-10" db="EMBL/GenBank/DDBJ databases">
        <authorList>
            <person name="Li J."/>
        </authorList>
    </citation>
    <scope>NUCLEOTIDE SEQUENCE [LARGE SCALE GENOMIC DNA]</scope>
    <source>
        <strain evidence="2 3">JCM 11654</strain>
    </source>
</reference>
<proteinExistence type="predicted"/>
<feature type="transmembrane region" description="Helical" evidence="1">
    <location>
        <begin position="325"/>
        <end position="343"/>
    </location>
</feature>
<dbReference type="OrthoDB" id="4350291at2"/>
<dbReference type="EMBL" id="RCUY01000002">
    <property type="protein sequence ID" value="RLP84174.1"/>
    <property type="molecule type" value="Genomic_DNA"/>
</dbReference>
<feature type="transmembrane region" description="Helical" evidence="1">
    <location>
        <begin position="408"/>
        <end position="428"/>
    </location>
</feature>
<organism evidence="2 3">
    <name type="scientific">Mycetocola lacteus</name>
    <dbReference type="NCBI Taxonomy" id="76637"/>
    <lineage>
        <taxon>Bacteria</taxon>
        <taxon>Bacillati</taxon>
        <taxon>Actinomycetota</taxon>
        <taxon>Actinomycetes</taxon>
        <taxon>Micrococcales</taxon>
        <taxon>Microbacteriaceae</taxon>
        <taxon>Mycetocola</taxon>
    </lineage>
</organism>
<dbReference type="RefSeq" id="WP_121687775.1">
    <property type="nucleotide sequence ID" value="NZ_RCUY01000002.1"/>
</dbReference>
<feature type="transmembrane region" description="Helical" evidence="1">
    <location>
        <begin position="246"/>
        <end position="265"/>
    </location>
</feature>
<evidence type="ECO:0000256" key="1">
    <source>
        <dbReference type="SAM" id="Phobius"/>
    </source>
</evidence>
<dbReference type="Proteomes" id="UP000269438">
    <property type="component" value="Unassembled WGS sequence"/>
</dbReference>
<feature type="transmembrane region" description="Helical" evidence="1">
    <location>
        <begin position="384"/>
        <end position="402"/>
    </location>
</feature>
<keyword evidence="1" id="KW-1133">Transmembrane helix</keyword>
<feature type="transmembrane region" description="Helical" evidence="1">
    <location>
        <begin position="272"/>
        <end position="298"/>
    </location>
</feature>
<accession>A0A3L7AVG8</accession>
<name>A0A3L7AVG8_9MICO</name>